<sequence length="38" mass="3879">MQNLFSGSKPGSVAAALDAVSLIGMPLPIIAWGQLPVQ</sequence>
<feature type="transmembrane region" description="Helical" evidence="1">
    <location>
        <begin position="12"/>
        <end position="35"/>
    </location>
</feature>
<keyword evidence="1" id="KW-1133">Transmembrane helix</keyword>
<keyword evidence="1" id="KW-0812">Transmembrane</keyword>
<gene>
    <name evidence="2" type="ORF">NF27_HQ00540</name>
</gene>
<comment type="caution">
    <text evidence="2">The sequence shown here is derived from an EMBL/GenBank/DDBJ whole genome shotgun (WGS) entry which is preliminary data.</text>
</comment>
<evidence type="ECO:0000313" key="2">
    <source>
        <dbReference type="EMBL" id="KIE04516.1"/>
    </source>
</evidence>
<name>A0A0C1MXB7_9RICK</name>
<organism evidence="2 3">
    <name type="scientific">Candidatus Jidaibacter acanthamoebae</name>
    <dbReference type="NCBI Taxonomy" id="86105"/>
    <lineage>
        <taxon>Bacteria</taxon>
        <taxon>Pseudomonadati</taxon>
        <taxon>Pseudomonadota</taxon>
        <taxon>Alphaproteobacteria</taxon>
        <taxon>Rickettsiales</taxon>
        <taxon>Candidatus Midichloriaceae</taxon>
        <taxon>Candidatus Jidaibacter</taxon>
    </lineage>
</organism>
<evidence type="ECO:0000256" key="1">
    <source>
        <dbReference type="SAM" id="Phobius"/>
    </source>
</evidence>
<reference evidence="2 3" key="1">
    <citation type="submission" date="2014-11" db="EMBL/GenBank/DDBJ databases">
        <title>A Rickettsiales Symbiont of Amoebae With Ancient Features.</title>
        <authorList>
            <person name="Schulz F."/>
            <person name="Martijn J."/>
            <person name="Wascher F."/>
            <person name="Kostanjsek R."/>
            <person name="Ettema T.J."/>
            <person name="Horn M."/>
        </authorList>
    </citation>
    <scope>NUCLEOTIDE SEQUENCE [LARGE SCALE GENOMIC DNA]</scope>
    <source>
        <strain evidence="2 3">UWC36</strain>
    </source>
</reference>
<keyword evidence="3" id="KW-1185">Reference proteome</keyword>
<dbReference type="Proteomes" id="UP000031258">
    <property type="component" value="Unassembled WGS sequence"/>
</dbReference>
<dbReference type="EMBL" id="JSWE01000184">
    <property type="protein sequence ID" value="KIE04516.1"/>
    <property type="molecule type" value="Genomic_DNA"/>
</dbReference>
<protein>
    <submittedName>
        <fullName evidence="2">Uncharacterized protein</fullName>
    </submittedName>
</protein>
<accession>A0A0C1MXB7</accession>
<evidence type="ECO:0000313" key="3">
    <source>
        <dbReference type="Proteomes" id="UP000031258"/>
    </source>
</evidence>
<keyword evidence="1" id="KW-0472">Membrane</keyword>
<dbReference type="AlphaFoldDB" id="A0A0C1MXB7"/>
<proteinExistence type="predicted"/>